<accession>A0A4C1Z8U6</accession>
<keyword evidence="1" id="KW-0472">Membrane</keyword>
<reference evidence="2 3" key="1">
    <citation type="journal article" date="2019" name="Commun. Biol.">
        <title>The bagworm genome reveals a unique fibroin gene that provides high tensile strength.</title>
        <authorList>
            <person name="Kono N."/>
            <person name="Nakamura H."/>
            <person name="Ohtoshi R."/>
            <person name="Tomita M."/>
            <person name="Numata K."/>
            <person name="Arakawa K."/>
        </authorList>
    </citation>
    <scope>NUCLEOTIDE SEQUENCE [LARGE SCALE GENOMIC DNA]</scope>
</reference>
<keyword evidence="1" id="KW-1133">Transmembrane helix</keyword>
<proteinExistence type="predicted"/>
<protein>
    <submittedName>
        <fullName evidence="2">Uncharacterized protein</fullName>
    </submittedName>
</protein>
<comment type="caution">
    <text evidence="2">The sequence shown here is derived from an EMBL/GenBank/DDBJ whole genome shotgun (WGS) entry which is preliminary data.</text>
</comment>
<dbReference type="Proteomes" id="UP000299102">
    <property type="component" value="Unassembled WGS sequence"/>
</dbReference>
<keyword evidence="3" id="KW-1185">Reference proteome</keyword>
<keyword evidence="1" id="KW-0812">Transmembrane</keyword>
<sequence length="150" mass="16939">MHLVREKSYDPSLAPLPHLAPSAAGGALAAHAASHWVILLNTVKFVATDIKISSSNLSRKSIPGSSTPQVPFFIIDQIAFITLLLFAILPLPHRQPRRTYAIHVDRSNIVVRERQLVSLKNLNLEKCKRTNIEYERRKRQSLWFLLDIGP</sequence>
<organism evidence="2 3">
    <name type="scientific">Eumeta variegata</name>
    <name type="common">Bagworm moth</name>
    <name type="synonym">Eumeta japonica</name>
    <dbReference type="NCBI Taxonomy" id="151549"/>
    <lineage>
        <taxon>Eukaryota</taxon>
        <taxon>Metazoa</taxon>
        <taxon>Ecdysozoa</taxon>
        <taxon>Arthropoda</taxon>
        <taxon>Hexapoda</taxon>
        <taxon>Insecta</taxon>
        <taxon>Pterygota</taxon>
        <taxon>Neoptera</taxon>
        <taxon>Endopterygota</taxon>
        <taxon>Lepidoptera</taxon>
        <taxon>Glossata</taxon>
        <taxon>Ditrysia</taxon>
        <taxon>Tineoidea</taxon>
        <taxon>Psychidae</taxon>
        <taxon>Oiketicinae</taxon>
        <taxon>Eumeta</taxon>
    </lineage>
</organism>
<evidence type="ECO:0000256" key="1">
    <source>
        <dbReference type="SAM" id="Phobius"/>
    </source>
</evidence>
<feature type="transmembrane region" description="Helical" evidence="1">
    <location>
        <begin position="70"/>
        <end position="89"/>
    </location>
</feature>
<dbReference type="AlphaFoldDB" id="A0A4C1Z8U6"/>
<dbReference type="EMBL" id="BGZK01001603">
    <property type="protein sequence ID" value="GBP83077.1"/>
    <property type="molecule type" value="Genomic_DNA"/>
</dbReference>
<gene>
    <name evidence="2" type="ORF">EVAR_70130_1</name>
</gene>
<evidence type="ECO:0000313" key="2">
    <source>
        <dbReference type="EMBL" id="GBP83077.1"/>
    </source>
</evidence>
<name>A0A4C1Z8U6_EUMVA</name>
<evidence type="ECO:0000313" key="3">
    <source>
        <dbReference type="Proteomes" id="UP000299102"/>
    </source>
</evidence>